<keyword evidence="5" id="KW-1015">Disulfide bond</keyword>
<protein>
    <submittedName>
        <fullName evidence="8">Uncharacterized protein</fullName>
    </submittedName>
</protein>
<dbReference type="EnsemblMetazoa" id="CLYHEMT007864.1">
    <property type="protein sequence ID" value="CLYHEMP007864.1"/>
    <property type="gene ID" value="CLYHEMG007864"/>
</dbReference>
<evidence type="ECO:0000256" key="5">
    <source>
        <dbReference type="ARBA" id="ARBA00023157"/>
    </source>
</evidence>
<keyword evidence="4 6" id="KW-1133">Transmembrane helix</keyword>
<evidence type="ECO:0000256" key="4">
    <source>
        <dbReference type="ARBA" id="ARBA00022989"/>
    </source>
</evidence>
<comment type="subcellular location">
    <subcellularLocation>
        <location evidence="1">Membrane</location>
        <topology evidence="1">Single-pass membrane protein</topology>
    </subcellularLocation>
</comment>
<dbReference type="SUPFAM" id="SSF82895">
    <property type="entry name" value="TSP-1 type 1 repeat"/>
    <property type="match status" value="4"/>
</dbReference>
<name>A0A7M5U9B1_9CNID</name>
<dbReference type="AlphaFoldDB" id="A0A7M5U9B1"/>
<keyword evidence="7" id="KW-0732">Signal</keyword>
<proteinExistence type="predicted"/>
<keyword evidence="6" id="KW-0472">Membrane</keyword>
<dbReference type="Proteomes" id="UP000594262">
    <property type="component" value="Unplaced"/>
</dbReference>
<dbReference type="InterPro" id="IPR036383">
    <property type="entry name" value="TSP1_rpt_sf"/>
</dbReference>
<evidence type="ECO:0000313" key="9">
    <source>
        <dbReference type="Proteomes" id="UP000594262"/>
    </source>
</evidence>
<evidence type="ECO:0000313" key="8">
    <source>
        <dbReference type="EnsemblMetazoa" id="CLYHEMP007864.1"/>
    </source>
</evidence>
<dbReference type="Gene3D" id="2.100.10.20">
    <property type="entry name" value="Vitelline membrane outer layer protein I (VOMI)"/>
    <property type="match status" value="1"/>
</dbReference>
<dbReference type="InterPro" id="IPR000884">
    <property type="entry name" value="TSP1_rpt"/>
</dbReference>
<dbReference type="Pfam" id="PF00090">
    <property type="entry name" value="TSP_1"/>
    <property type="match status" value="4"/>
</dbReference>
<organism evidence="8 9">
    <name type="scientific">Clytia hemisphaerica</name>
    <dbReference type="NCBI Taxonomy" id="252671"/>
    <lineage>
        <taxon>Eukaryota</taxon>
        <taxon>Metazoa</taxon>
        <taxon>Cnidaria</taxon>
        <taxon>Hydrozoa</taxon>
        <taxon>Hydroidolina</taxon>
        <taxon>Leptothecata</taxon>
        <taxon>Obeliida</taxon>
        <taxon>Clytiidae</taxon>
        <taxon>Clytia</taxon>
    </lineage>
</organism>
<reference evidence="8" key="1">
    <citation type="submission" date="2021-01" db="UniProtKB">
        <authorList>
            <consortium name="EnsemblMetazoa"/>
        </authorList>
    </citation>
    <scope>IDENTIFICATION</scope>
</reference>
<dbReference type="Pfam" id="PF03762">
    <property type="entry name" value="VOMI"/>
    <property type="match status" value="1"/>
</dbReference>
<dbReference type="SUPFAM" id="SSF51092">
    <property type="entry name" value="Vitelline membrane outer protein-I (VMO-I)"/>
    <property type="match status" value="2"/>
</dbReference>
<keyword evidence="2 6" id="KW-0812">Transmembrane</keyword>
<evidence type="ECO:0000256" key="7">
    <source>
        <dbReference type="SAM" id="SignalP"/>
    </source>
</evidence>
<feature type="chain" id="PRO_5029657327" evidence="7">
    <location>
        <begin position="19"/>
        <end position="625"/>
    </location>
</feature>
<keyword evidence="9" id="KW-1185">Reference proteome</keyword>
<dbReference type="PROSITE" id="PS50092">
    <property type="entry name" value="TSP1"/>
    <property type="match status" value="4"/>
</dbReference>
<dbReference type="PANTHER" id="PTHR22906:SF21">
    <property type="entry name" value="SEMA DOMAIN-CONTAINING PROTEIN"/>
    <property type="match status" value="1"/>
</dbReference>
<dbReference type="InterPro" id="IPR052065">
    <property type="entry name" value="Compl_asym_regulator"/>
</dbReference>
<dbReference type="InterPro" id="IPR036706">
    <property type="entry name" value="VOMI_sf"/>
</dbReference>
<evidence type="ECO:0000256" key="2">
    <source>
        <dbReference type="ARBA" id="ARBA00022692"/>
    </source>
</evidence>
<keyword evidence="3" id="KW-0677">Repeat</keyword>
<evidence type="ECO:0000256" key="6">
    <source>
        <dbReference type="SAM" id="Phobius"/>
    </source>
</evidence>
<feature type="transmembrane region" description="Helical" evidence="6">
    <location>
        <begin position="607"/>
        <end position="624"/>
    </location>
</feature>
<dbReference type="SMART" id="SM00209">
    <property type="entry name" value="TSP1"/>
    <property type="match status" value="4"/>
</dbReference>
<feature type="signal peptide" evidence="7">
    <location>
        <begin position="1"/>
        <end position="18"/>
    </location>
</feature>
<dbReference type="PANTHER" id="PTHR22906">
    <property type="entry name" value="PROPERDIN"/>
    <property type="match status" value="1"/>
</dbReference>
<dbReference type="OrthoDB" id="6344411at2759"/>
<dbReference type="FunFam" id="2.20.100.10:FF:000007">
    <property type="entry name" value="Thrombospondin 1"/>
    <property type="match status" value="3"/>
</dbReference>
<evidence type="ECO:0000256" key="3">
    <source>
        <dbReference type="ARBA" id="ARBA00022737"/>
    </source>
</evidence>
<dbReference type="GO" id="GO:0016020">
    <property type="term" value="C:membrane"/>
    <property type="evidence" value="ECO:0007669"/>
    <property type="project" value="UniProtKB-SubCell"/>
</dbReference>
<accession>A0A7M5U9B1</accession>
<dbReference type="PRINTS" id="PR01705">
    <property type="entry name" value="TSP1REPEAT"/>
</dbReference>
<dbReference type="InterPro" id="IPR005515">
    <property type="entry name" value="VOMI"/>
</dbReference>
<evidence type="ECO:0000256" key="1">
    <source>
        <dbReference type="ARBA" id="ARBA00004167"/>
    </source>
</evidence>
<dbReference type="Gene3D" id="2.20.100.10">
    <property type="entry name" value="Thrombospondin type-1 (TSP1) repeat"/>
    <property type="match status" value="5"/>
</dbReference>
<sequence>MYCWILLIFTHILMYGEASTLQTYNSGIRFECKIFPGFYIGFEENEILENSNETLLYLKEDSMVSNRTLWFVEKQIECNKNDYDGFYLRSYTYPQYYMSLTIKNTLQLTRSSDSKACLIAADKENAHQETKGNCDSAGGAWSIWSDWSLCSSSCGNDGIQKRYRKCFSDQCLIEFDVDIKTCNRQRCPVQADYYTTLWKCYYWPPVHGQWSNWSTVNETFQNETTCPGKLSFATRQCDSPTPEYCGMYCGSSSIKIDIFPVDGGWSSWSGFSSCTLSCGSGTQYRTRACDNPASQYGGKHCEGYEREEKSCNTNPCPVDGGWSSWSGFSSCTLSCGSGTQYRTRACDNPASQYGGKHCEGYEREEKSCNTNPCPVDGGWSSWSGFSSCTLSCGSGTQYRTRACDNPASQYGGKHCEGHEREEKSCNINPCSAWSSWSCQHCSKTAIRTRTCHHGCSGKTTETTEMCQIESSCFPDKVLSYNTDLWGSWRSWEYCPKGTWVVRLQTRIESHQGDGDDTALNAISLRCNNDVGTTITSGYTNWGTWRAESQKCINGFYGGMLKFESHLGPDDDDTSTNAIRLICRDDNQWYESGEGGWGSWTQSTYCPAVLIITNCILFLFCFVLFC</sequence>